<dbReference type="SMART" id="SM00320">
    <property type="entry name" value="WD40"/>
    <property type="match status" value="2"/>
</dbReference>
<feature type="repeat" description="WD" evidence="4">
    <location>
        <begin position="25"/>
        <end position="67"/>
    </location>
</feature>
<dbReference type="InterPro" id="IPR015943">
    <property type="entry name" value="WD40/YVTN_repeat-like_dom_sf"/>
</dbReference>
<proteinExistence type="inferred from homology"/>
<dbReference type="InterPro" id="IPR001680">
    <property type="entry name" value="WD40_rpt"/>
</dbReference>
<sequence length="147" mass="16980">MKQQRQQWYFLWLCRDQYLVDVNHTKAHTASINCCQFNPIIKDEFMTCGDDGTIRLWTLKYFKVMTKTINTHKKVIKTETAGAERAMPQSCCYSMDGKLIAAGCDDGSIQVWKYLYVRAFEVLFSFFLHISVLAPSAHKFHSTCGSM</sequence>
<keyword evidence="2" id="KW-0677">Repeat</keyword>
<keyword evidence="6" id="KW-1185">Reference proteome</keyword>
<dbReference type="Pfam" id="PF00400">
    <property type="entry name" value="WD40"/>
    <property type="match status" value="2"/>
</dbReference>
<organism evidence="5 6">
    <name type="scientific">Ancylostoma caninum</name>
    <name type="common">Dog hookworm</name>
    <dbReference type="NCBI Taxonomy" id="29170"/>
    <lineage>
        <taxon>Eukaryota</taxon>
        <taxon>Metazoa</taxon>
        <taxon>Ecdysozoa</taxon>
        <taxon>Nematoda</taxon>
        <taxon>Chromadorea</taxon>
        <taxon>Rhabditida</taxon>
        <taxon>Rhabditina</taxon>
        <taxon>Rhabditomorpha</taxon>
        <taxon>Strongyloidea</taxon>
        <taxon>Ancylostomatidae</taxon>
        <taxon>Ancylostomatinae</taxon>
        <taxon>Ancylostoma</taxon>
    </lineage>
</organism>
<dbReference type="PANTHER" id="PTHR16017">
    <property type="entry name" value="GASTRULATION DEFECTIVE PROTEIN 1-RELATED"/>
    <property type="match status" value="1"/>
</dbReference>
<evidence type="ECO:0000256" key="4">
    <source>
        <dbReference type="PROSITE-ProRule" id="PRU00221"/>
    </source>
</evidence>
<dbReference type="SUPFAM" id="SSF117289">
    <property type="entry name" value="Nucleoporin domain"/>
    <property type="match status" value="1"/>
</dbReference>
<dbReference type="Proteomes" id="UP000252519">
    <property type="component" value="Unassembled WGS sequence"/>
</dbReference>
<dbReference type="InterPro" id="IPR051858">
    <property type="entry name" value="WD_repeat_GAD-1"/>
</dbReference>
<dbReference type="STRING" id="29170.A0A368F7M9"/>
<evidence type="ECO:0000313" key="6">
    <source>
        <dbReference type="Proteomes" id="UP000252519"/>
    </source>
</evidence>
<gene>
    <name evidence="5" type="ORF">ANCCAN_28094</name>
</gene>
<accession>A0A368F7M9</accession>
<dbReference type="GO" id="GO:0005634">
    <property type="term" value="C:nucleus"/>
    <property type="evidence" value="ECO:0007669"/>
    <property type="project" value="TreeGrafter"/>
</dbReference>
<evidence type="ECO:0000256" key="1">
    <source>
        <dbReference type="ARBA" id="ARBA00022574"/>
    </source>
</evidence>
<comment type="similarity">
    <text evidence="3">Belongs to the WD repeat GAD-1 family.</text>
</comment>
<dbReference type="PANTHER" id="PTHR16017:SF0">
    <property type="entry name" value="WD REPEAT-CONTAINING PROTEIN 70"/>
    <property type="match status" value="1"/>
</dbReference>
<keyword evidence="1 4" id="KW-0853">WD repeat</keyword>
<protein>
    <submittedName>
        <fullName evidence="5">WD domain, G-beta repeat protein</fullName>
    </submittedName>
</protein>
<dbReference type="Gene3D" id="2.130.10.10">
    <property type="entry name" value="YVTN repeat-like/Quinoprotein amine dehydrogenase"/>
    <property type="match status" value="1"/>
</dbReference>
<dbReference type="OrthoDB" id="10264376at2759"/>
<evidence type="ECO:0000313" key="5">
    <source>
        <dbReference type="EMBL" id="RCN26187.1"/>
    </source>
</evidence>
<dbReference type="AlphaFoldDB" id="A0A368F7M9"/>
<evidence type="ECO:0000256" key="3">
    <source>
        <dbReference type="ARBA" id="ARBA00038343"/>
    </source>
</evidence>
<evidence type="ECO:0000256" key="2">
    <source>
        <dbReference type="ARBA" id="ARBA00022737"/>
    </source>
</evidence>
<dbReference type="PROSITE" id="PS50082">
    <property type="entry name" value="WD_REPEATS_2"/>
    <property type="match status" value="1"/>
</dbReference>
<dbReference type="EMBL" id="JOJR01009201">
    <property type="protein sequence ID" value="RCN26187.1"/>
    <property type="molecule type" value="Genomic_DNA"/>
</dbReference>
<comment type="caution">
    <text evidence="5">The sequence shown here is derived from an EMBL/GenBank/DDBJ whole genome shotgun (WGS) entry which is preliminary data.</text>
</comment>
<dbReference type="GO" id="GO:0035861">
    <property type="term" value="C:site of double-strand break"/>
    <property type="evidence" value="ECO:0007669"/>
    <property type="project" value="TreeGrafter"/>
</dbReference>
<name>A0A368F7M9_ANCCA</name>
<reference evidence="5 6" key="1">
    <citation type="submission" date="2014-10" db="EMBL/GenBank/DDBJ databases">
        <title>Draft genome of the hookworm Ancylostoma caninum.</title>
        <authorList>
            <person name="Mitreva M."/>
        </authorList>
    </citation>
    <scope>NUCLEOTIDE SEQUENCE [LARGE SCALE GENOMIC DNA]</scope>
    <source>
        <strain evidence="5 6">Baltimore</strain>
    </source>
</reference>
<dbReference type="PROSITE" id="PS50294">
    <property type="entry name" value="WD_REPEATS_REGION"/>
    <property type="match status" value="1"/>
</dbReference>